<dbReference type="GO" id="GO:0032993">
    <property type="term" value="C:protein-DNA complex"/>
    <property type="evidence" value="ECO:0007669"/>
    <property type="project" value="TreeGrafter"/>
</dbReference>
<keyword evidence="9 14" id="KW-0238">DNA-binding</keyword>
<dbReference type="Proteomes" id="UP000636264">
    <property type="component" value="Unassembled WGS sequence"/>
</dbReference>
<keyword evidence="3" id="KW-0813">Transport</keyword>
<evidence type="ECO:0000256" key="1">
    <source>
        <dbReference type="ARBA" id="ARBA00004496"/>
    </source>
</evidence>
<dbReference type="SMART" id="SM00862">
    <property type="entry name" value="Trans_reg_C"/>
    <property type="match status" value="1"/>
</dbReference>
<reference evidence="17" key="2">
    <citation type="submission" date="2020-09" db="EMBL/GenBank/DDBJ databases">
        <authorList>
            <person name="Sun Q."/>
            <person name="Zhou Y."/>
        </authorList>
    </citation>
    <scope>NUCLEOTIDE SEQUENCE</scope>
    <source>
        <strain evidence="17">CGMCC 1.15320</strain>
    </source>
</reference>
<dbReference type="PANTHER" id="PTHR48111:SF40">
    <property type="entry name" value="PHOSPHATE REGULON TRANSCRIPTIONAL REGULATORY PROTEIN PHOB"/>
    <property type="match status" value="1"/>
</dbReference>
<dbReference type="GO" id="GO:0005829">
    <property type="term" value="C:cytosol"/>
    <property type="evidence" value="ECO:0007669"/>
    <property type="project" value="TreeGrafter"/>
</dbReference>
<evidence type="ECO:0000256" key="6">
    <source>
        <dbReference type="ARBA" id="ARBA00022592"/>
    </source>
</evidence>
<dbReference type="GO" id="GO:0000156">
    <property type="term" value="F:phosphorelay response regulator activity"/>
    <property type="evidence" value="ECO:0007669"/>
    <property type="project" value="InterPro"/>
</dbReference>
<keyword evidence="4" id="KW-0963">Cytoplasm</keyword>
<dbReference type="GO" id="GO:0006817">
    <property type="term" value="P:phosphate ion transport"/>
    <property type="evidence" value="ECO:0007669"/>
    <property type="project" value="UniProtKB-KW"/>
</dbReference>
<evidence type="ECO:0000256" key="2">
    <source>
        <dbReference type="ARBA" id="ARBA00013332"/>
    </source>
</evidence>
<dbReference type="PROSITE" id="PS50110">
    <property type="entry name" value="RESPONSE_REGULATORY"/>
    <property type="match status" value="1"/>
</dbReference>
<dbReference type="RefSeq" id="WP_188720290.1">
    <property type="nucleotide sequence ID" value="NZ_BMIF01000003.1"/>
</dbReference>
<dbReference type="NCBIfam" id="TIGR02154">
    <property type="entry name" value="PhoB"/>
    <property type="match status" value="1"/>
</dbReference>
<dbReference type="InterPro" id="IPR016032">
    <property type="entry name" value="Sig_transdc_resp-reg_C-effctor"/>
</dbReference>
<feature type="domain" description="OmpR/PhoB-type" evidence="16">
    <location>
        <begin position="130"/>
        <end position="228"/>
    </location>
</feature>
<comment type="caution">
    <text evidence="17">The sequence shown here is derived from an EMBL/GenBank/DDBJ whole genome shotgun (WGS) entry which is preliminary data.</text>
</comment>
<feature type="DNA-binding region" description="OmpR/PhoB-type" evidence="14">
    <location>
        <begin position="130"/>
        <end position="228"/>
    </location>
</feature>
<feature type="domain" description="Response regulatory" evidence="15">
    <location>
        <begin position="5"/>
        <end position="121"/>
    </location>
</feature>
<evidence type="ECO:0000256" key="14">
    <source>
        <dbReference type="PROSITE-ProRule" id="PRU01091"/>
    </source>
</evidence>
<dbReference type="InterPro" id="IPR039420">
    <property type="entry name" value="WalR-like"/>
</dbReference>
<keyword evidence="8" id="KW-0805">Transcription regulation</keyword>
<dbReference type="InterPro" id="IPR011879">
    <property type="entry name" value="Sig_transdc_resp-reg_PhoB"/>
</dbReference>
<dbReference type="Pfam" id="PF00072">
    <property type="entry name" value="Response_reg"/>
    <property type="match status" value="1"/>
</dbReference>
<dbReference type="SUPFAM" id="SSF52172">
    <property type="entry name" value="CheY-like"/>
    <property type="match status" value="1"/>
</dbReference>
<evidence type="ECO:0000256" key="9">
    <source>
        <dbReference type="ARBA" id="ARBA00023125"/>
    </source>
</evidence>
<dbReference type="InterPro" id="IPR001867">
    <property type="entry name" value="OmpR/PhoB-type_DNA-bd"/>
</dbReference>
<keyword evidence="10" id="KW-0010">Activator</keyword>
<evidence type="ECO:0000256" key="8">
    <source>
        <dbReference type="ARBA" id="ARBA00023015"/>
    </source>
</evidence>
<dbReference type="FunFam" id="1.10.10.10:FF:000011">
    <property type="entry name" value="Phosphate regulon transcriptional regulator PhoB"/>
    <property type="match status" value="1"/>
</dbReference>
<dbReference type="EMBL" id="BMIF01000003">
    <property type="protein sequence ID" value="GGA61850.1"/>
    <property type="molecule type" value="Genomic_DNA"/>
</dbReference>
<dbReference type="GO" id="GO:0006355">
    <property type="term" value="P:regulation of DNA-templated transcription"/>
    <property type="evidence" value="ECO:0007669"/>
    <property type="project" value="InterPro"/>
</dbReference>
<evidence type="ECO:0000256" key="11">
    <source>
        <dbReference type="ARBA" id="ARBA00023163"/>
    </source>
</evidence>
<dbReference type="InterPro" id="IPR001789">
    <property type="entry name" value="Sig_transdc_resp-reg_receiver"/>
</dbReference>
<comment type="subcellular location">
    <subcellularLocation>
        <location evidence="1">Cytoplasm</location>
    </subcellularLocation>
</comment>
<evidence type="ECO:0000259" key="15">
    <source>
        <dbReference type="PROSITE" id="PS50110"/>
    </source>
</evidence>
<dbReference type="AlphaFoldDB" id="A0A916RLJ8"/>
<evidence type="ECO:0000256" key="13">
    <source>
        <dbReference type="PROSITE-ProRule" id="PRU00169"/>
    </source>
</evidence>
<keyword evidence="11" id="KW-0804">Transcription</keyword>
<dbReference type="Gene3D" id="1.10.10.10">
    <property type="entry name" value="Winged helix-like DNA-binding domain superfamily/Winged helix DNA-binding domain"/>
    <property type="match status" value="1"/>
</dbReference>
<dbReference type="Pfam" id="PF00486">
    <property type="entry name" value="Trans_reg_C"/>
    <property type="match status" value="1"/>
</dbReference>
<dbReference type="FunFam" id="3.40.50.2300:FF:000001">
    <property type="entry name" value="DNA-binding response regulator PhoB"/>
    <property type="match status" value="1"/>
</dbReference>
<reference evidence="17" key="1">
    <citation type="journal article" date="2014" name="Int. J. Syst. Evol. Microbiol.">
        <title>Complete genome sequence of Corynebacterium casei LMG S-19264T (=DSM 44701T), isolated from a smear-ripened cheese.</title>
        <authorList>
            <consortium name="US DOE Joint Genome Institute (JGI-PGF)"/>
            <person name="Walter F."/>
            <person name="Albersmeier A."/>
            <person name="Kalinowski J."/>
            <person name="Ruckert C."/>
        </authorList>
    </citation>
    <scope>NUCLEOTIDE SEQUENCE</scope>
    <source>
        <strain evidence="17">CGMCC 1.15320</strain>
    </source>
</reference>
<dbReference type="PANTHER" id="PTHR48111">
    <property type="entry name" value="REGULATOR OF RPOS"/>
    <property type="match status" value="1"/>
</dbReference>
<dbReference type="Gene3D" id="3.40.50.2300">
    <property type="match status" value="1"/>
</dbReference>
<evidence type="ECO:0000259" key="16">
    <source>
        <dbReference type="PROSITE" id="PS51755"/>
    </source>
</evidence>
<keyword evidence="7" id="KW-0902">Two-component regulatory system</keyword>
<evidence type="ECO:0000256" key="10">
    <source>
        <dbReference type="ARBA" id="ARBA00023159"/>
    </source>
</evidence>
<feature type="modified residue" description="4-aspartylphosphate" evidence="13">
    <location>
        <position position="54"/>
    </location>
</feature>
<evidence type="ECO:0000256" key="12">
    <source>
        <dbReference type="ARBA" id="ARBA00024735"/>
    </source>
</evidence>
<evidence type="ECO:0000256" key="4">
    <source>
        <dbReference type="ARBA" id="ARBA00022490"/>
    </source>
</evidence>
<dbReference type="SMART" id="SM00448">
    <property type="entry name" value="REC"/>
    <property type="match status" value="1"/>
</dbReference>
<keyword evidence="18" id="KW-1185">Reference proteome</keyword>
<dbReference type="InterPro" id="IPR011006">
    <property type="entry name" value="CheY-like_superfamily"/>
</dbReference>
<evidence type="ECO:0000256" key="5">
    <source>
        <dbReference type="ARBA" id="ARBA00022553"/>
    </source>
</evidence>
<dbReference type="CDD" id="cd00383">
    <property type="entry name" value="trans_reg_C"/>
    <property type="match status" value="1"/>
</dbReference>
<dbReference type="PROSITE" id="PS51755">
    <property type="entry name" value="OMPR_PHOB"/>
    <property type="match status" value="1"/>
</dbReference>
<dbReference type="GO" id="GO:0000976">
    <property type="term" value="F:transcription cis-regulatory region binding"/>
    <property type="evidence" value="ECO:0007669"/>
    <property type="project" value="TreeGrafter"/>
</dbReference>
<evidence type="ECO:0000256" key="7">
    <source>
        <dbReference type="ARBA" id="ARBA00023012"/>
    </source>
</evidence>
<dbReference type="Gene3D" id="6.10.250.690">
    <property type="match status" value="1"/>
</dbReference>
<protein>
    <recommendedName>
        <fullName evidence="2">Phosphate regulon transcriptional regulatory protein PhoB</fullName>
    </recommendedName>
</protein>
<evidence type="ECO:0000313" key="18">
    <source>
        <dbReference type="Proteomes" id="UP000636264"/>
    </source>
</evidence>
<accession>A0A916RLJ8</accession>
<sequence>MIAPKIMVVEDDEPLCVLLRYNLEAEGYQVEVITRGDEADLRLQEHVPDLLVLDWMVPAVSGIELCRRVRQRPESERLPIIMLTARGEENDRVRGLTTGADDYLVKPFSTAEFIARVRALLRRAKPETLSTVLKVGGLTLDRETHRVYRDDVELNLGPTEFRLLEFLMQNPGRVFSRAQLLDKVWGETIYIDERTVDVHIGRLRKSVNLGDQPDVIRTIRGAGYSISES</sequence>
<organism evidence="17 18">
    <name type="scientific">Nitratireductor aestuarii</name>
    <dbReference type="NCBI Taxonomy" id="1735103"/>
    <lineage>
        <taxon>Bacteria</taxon>
        <taxon>Pseudomonadati</taxon>
        <taxon>Pseudomonadota</taxon>
        <taxon>Alphaproteobacteria</taxon>
        <taxon>Hyphomicrobiales</taxon>
        <taxon>Phyllobacteriaceae</taxon>
        <taxon>Nitratireductor</taxon>
    </lineage>
</organism>
<keyword evidence="6" id="KW-0592">Phosphate transport</keyword>
<name>A0A916RLJ8_9HYPH</name>
<keyword evidence="5 13" id="KW-0597">Phosphoprotein</keyword>
<evidence type="ECO:0000313" key="17">
    <source>
        <dbReference type="EMBL" id="GGA61850.1"/>
    </source>
</evidence>
<comment type="function">
    <text evidence="12">This protein is a positive regulator for the phosphate regulon. Transcription of this operon is positively regulated by PhoB and PhoR when phosphate is limited.</text>
</comment>
<dbReference type="InterPro" id="IPR036388">
    <property type="entry name" value="WH-like_DNA-bd_sf"/>
</dbReference>
<dbReference type="SUPFAM" id="SSF46894">
    <property type="entry name" value="C-terminal effector domain of the bipartite response regulators"/>
    <property type="match status" value="1"/>
</dbReference>
<evidence type="ECO:0000256" key="3">
    <source>
        <dbReference type="ARBA" id="ARBA00022448"/>
    </source>
</evidence>
<proteinExistence type="predicted"/>
<gene>
    <name evidence="17" type="ORF">GCM10011385_14490</name>
</gene>